<dbReference type="NCBIfam" id="TIGR01297">
    <property type="entry name" value="CDF"/>
    <property type="match status" value="1"/>
</dbReference>
<dbReference type="PANTHER" id="PTHR43840:SF15">
    <property type="entry name" value="MITOCHONDRIAL METAL TRANSPORTER 1-RELATED"/>
    <property type="match status" value="1"/>
</dbReference>
<evidence type="ECO:0000256" key="4">
    <source>
        <dbReference type="ARBA" id="ARBA00022989"/>
    </source>
</evidence>
<evidence type="ECO:0000256" key="2">
    <source>
        <dbReference type="ARBA" id="ARBA00022448"/>
    </source>
</evidence>
<dbReference type="Gene3D" id="3.30.70.1350">
    <property type="entry name" value="Cation efflux protein, cytoplasmic domain"/>
    <property type="match status" value="1"/>
</dbReference>
<proteinExistence type="predicted"/>
<sequence length="354" mass="38914">MRFRLLINLNPIRKSRTPRITSSSYPYSKILRNSCAAFNSGLYDHPASFSENPNFKIHRRWHLGHTHHHEHHEHRDLHSGKEGEKIFRLGLAADIGLAAGKAVTGYLSGSTAIIADAAHSISDVVLSGVALLSFKAAKAPKDKEHPYGHGKFETLGALGISGVLLATAGGIAWHALDILLGYNHLRGRRAGSSLYLDVDVEVDPFSSVSAAHDVGENVRRQLQQSHPEIAEVFIHIEPATSHIPQSVINQNGNCKISDHHCSTASLEQSDVEDTVSKILSSYFSDRITRHSLQGQIFLEIEVTMPPNTLIREAVEVAGEAEKKILEIVPNLTHVSIQLRLGRPMPEVQEQVPGR</sequence>
<dbReference type="InterPro" id="IPR027470">
    <property type="entry name" value="Cation_efflux_CTD"/>
</dbReference>
<dbReference type="InterPro" id="IPR002524">
    <property type="entry name" value="Cation_efflux"/>
</dbReference>
<dbReference type="SUPFAM" id="SSF161111">
    <property type="entry name" value="Cation efflux protein transmembrane domain-like"/>
    <property type="match status" value="1"/>
</dbReference>
<reference evidence="8" key="2">
    <citation type="journal article" date="2024" name="Plant">
        <title>Genomic evolution and insights into agronomic trait innovations of Sesamum species.</title>
        <authorList>
            <person name="Miao H."/>
            <person name="Wang L."/>
            <person name="Qu L."/>
            <person name="Liu H."/>
            <person name="Sun Y."/>
            <person name="Le M."/>
            <person name="Wang Q."/>
            <person name="Wei S."/>
            <person name="Zheng Y."/>
            <person name="Lin W."/>
            <person name="Duan Y."/>
            <person name="Cao H."/>
            <person name="Xiong S."/>
            <person name="Wang X."/>
            <person name="Wei L."/>
            <person name="Li C."/>
            <person name="Ma Q."/>
            <person name="Ju M."/>
            <person name="Zhao R."/>
            <person name="Li G."/>
            <person name="Mu C."/>
            <person name="Tian Q."/>
            <person name="Mei H."/>
            <person name="Zhang T."/>
            <person name="Gao T."/>
            <person name="Zhang H."/>
        </authorList>
    </citation>
    <scope>NUCLEOTIDE SEQUENCE</scope>
    <source>
        <strain evidence="8">K16</strain>
    </source>
</reference>
<dbReference type="InterPro" id="IPR027469">
    <property type="entry name" value="Cation_efflux_TMD_sf"/>
</dbReference>
<dbReference type="AlphaFoldDB" id="A0AAE1X8V9"/>
<dbReference type="GO" id="GO:0016020">
    <property type="term" value="C:membrane"/>
    <property type="evidence" value="ECO:0007669"/>
    <property type="project" value="UniProtKB-SubCell"/>
</dbReference>
<evidence type="ECO:0000259" key="6">
    <source>
        <dbReference type="Pfam" id="PF01545"/>
    </source>
</evidence>
<evidence type="ECO:0000256" key="1">
    <source>
        <dbReference type="ARBA" id="ARBA00004141"/>
    </source>
</evidence>
<evidence type="ECO:0000313" key="8">
    <source>
        <dbReference type="EMBL" id="KAK4407037.1"/>
    </source>
</evidence>
<dbReference type="SUPFAM" id="SSF160240">
    <property type="entry name" value="Cation efflux protein cytoplasmic domain-like"/>
    <property type="match status" value="2"/>
</dbReference>
<keyword evidence="5" id="KW-0472">Membrane</keyword>
<keyword evidence="9" id="KW-1185">Reference proteome</keyword>
<dbReference type="InterPro" id="IPR058533">
    <property type="entry name" value="Cation_efflux_TM"/>
</dbReference>
<dbReference type="Pfam" id="PF01545">
    <property type="entry name" value="Cation_efflux"/>
    <property type="match status" value="1"/>
</dbReference>
<accession>A0AAE1X8V9</accession>
<evidence type="ECO:0000256" key="5">
    <source>
        <dbReference type="ARBA" id="ARBA00023136"/>
    </source>
</evidence>
<evidence type="ECO:0000313" key="9">
    <source>
        <dbReference type="Proteomes" id="UP001289374"/>
    </source>
</evidence>
<dbReference type="Proteomes" id="UP001289374">
    <property type="component" value="Unassembled WGS sequence"/>
</dbReference>
<protein>
    <submittedName>
        <fullName evidence="8">Metal tolerance protein C1</fullName>
    </submittedName>
</protein>
<keyword evidence="2" id="KW-0813">Transport</keyword>
<feature type="domain" description="Cation efflux protein transmembrane" evidence="6">
    <location>
        <begin position="89"/>
        <end position="180"/>
    </location>
</feature>
<dbReference type="EMBL" id="JACGWL010000002">
    <property type="protein sequence ID" value="KAK4407037.1"/>
    <property type="molecule type" value="Genomic_DNA"/>
</dbReference>
<dbReference type="Gene3D" id="1.20.1510.10">
    <property type="entry name" value="Cation efflux protein transmembrane domain"/>
    <property type="match status" value="1"/>
</dbReference>
<keyword evidence="3" id="KW-0812">Transmembrane</keyword>
<evidence type="ECO:0000256" key="3">
    <source>
        <dbReference type="ARBA" id="ARBA00022692"/>
    </source>
</evidence>
<keyword evidence="4" id="KW-1133">Transmembrane helix</keyword>
<reference evidence="8" key="1">
    <citation type="submission" date="2020-06" db="EMBL/GenBank/DDBJ databases">
        <authorList>
            <person name="Li T."/>
            <person name="Hu X."/>
            <person name="Zhang T."/>
            <person name="Song X."/>
            <person name="Zhang H."/>
            <person name="Dai N."/>
            <person name="Sheng W."/>
            <person name="Hou X."/>
            <person name="Wei L."/>
        </authorList>
    </citation>
    <scope>NUCLEOTIDE SEQUENCE</scope>
    <source>
        <strain evidence="8">K16</strain>
        <tissue evidence="8">Leaf</tissue>
    </source>
</reference>
<dbReference type="InterPro" id="IPR050291">
    <property type="entry name" value="CDF_Transporter"/>
</dbReference>
<evidence type="ECO:0000259" key="7">
    <source>
        <dbReference type="Pfam" id="PF16916"/>
    </source>
</evidence>
<dbReference type="Pfam" id="PF16916">
    <property type="entry name" value="ZT_dimer"/>
    <property type="match status" value="1"/>
</dbReference>
<organism evidence="8 9">
    <name type="scientific">Sesamum angolense</name>
    <dbReference type="NCBI Taxonomy" id="2727404"/>
    <lineage>
        <taxon>Eukaryota</taxon>
        <taxon>Viridiplantae</taxon>
        <taxon>Streptophyta</taxon>
        <taxon>Embryophyta</taxon>
        <taxon>Tracheophyta</taxon>
        <taxon>Spermatophyta</taxon>
        <taxon>Magnoliopsida</taxon>
        <taxon>eudicotyledons</taxon>
        <taxon>Gunneridae</taxon>
        <taxon>Pentapetalae</taxon>
        <taxon>asterids</taxon>
        <taxon>lamiids</taxon>
        <taxon>Lamiales</taxon>
        <taxon>Pedaliaceae</taxon>
        <taxon>Sesamum</taxon>
    </lineage>
</organism>
<feature type="domain" description="Cation efflux protein cytoplasmic" evidence="7">
    <location>
        <begin position="181"/>
        <end position="238"/>
    </location>
</feature>
<dbReference type="GO" id="GO:0008324">
    <property type="term" value="F:monoatomic cation transmembrane transporter activity"/>
    <property type="evidence" value="ECO:0007669"/>
    <property type="project" value="InterPro"/>
</dbReference>
<dbReference type="PANTHER" id="PTHR43840">
    <property type="entry name" value="MITOCHONDRIAL METAL TRANSPORTER 1-RELATED"/>
    <property type="match status" value="1"/>
</dbReference>
<comment type="caution">
    <text evidence="8">The sequence shown here is derived from an EMBL/GenBank/DDBJ whole genome shotgun (WGS) entry which is preliminary data.</text>
</comment>
<gene>
    <name evidence="8" type="ORF">Sango_0284700</name>
</gene>
<name>A0AAE1X8V9_9LAMI</name>
<dbReference type="InterPro" id="IPR036837">
    <property type="entry name" value="Cation_efflux_CTD_sf"/>
</dbReference>
<comment type="subcellular location">
    <subcellularLocation>
        <location evidence="1">Membrane</location>
        <topology evidence="1">Multi-pass membrane protein</topology>
    </subcellularLocation>
</comment>